<protein>
    <recommendedName>
        <fullName evidence="4">ABC transporter permease</fullName>
    </recommendedName>
</protein>
<gene>
    <name evidence="2" type="ORF">ERIC2_c00990</name>
</gene>
<dbReference type="PATRIC" id="fig|697284.3.peg.96"/>
<organism evidence="2 3">
    <name type="scientific">Paenibacillus larvae subsp. larvae DSM 25430</name>
    <dbReference type="NCBI Taxonomy" id="697284"/>
    <lineage>
        <taxon>Bacteria</taxon>
        <taxon>Bacillati</taxon>
        <taxon>Bacillota</taxon>
        <taxon>Bacilli</taxon>
        <taxon>Bacillales</taxon>
        <taxon>Paenibacillaceae</taxon>
        <taxon>Paenibacillus</taxon>
    </lineage>
</organism>
<keyword evidence="1" id="KW-0812">Transmembrane</keyword>
<feature type="transmembrane region" description="Helical" evidence="1">
    <location>
        <begin position="20"/>
        <end position="38"/>
    </location>
</feature>
<reference evidence="2 3" key="1">
    <citation type="journal article" date="2014" name="PLoS ONE">
        <title>How to Kill the Honey Bee Larva: Genomic Potential and Virulence Mechanisms of Paenibacillus larvae.</title>
        <authorList>
            <person name="Djukic M."/>
            <person name="Brzuszkiewicz E."/>
            <person name="Funfhaus A."/>
            <person name="Voss J."/>
            <person name="Gollnow K."/>
            <person name="Poppinga L."/>
            <person name="Liesegang H."/>
            <person name="Garcia-Gonzalez E."/>
            <person name="Genersch E."/>
            <person name="Daniel R."/>
        </authorList>
    </citation>
    <scope>NUCLEOTIDE SEQUENCE [LARGE SCALE GENOMIC DNA]</scope>
    <source>
        <strain evidence="2 3">DSM 25430</strain>
    </source>
</reference>
<feature type="transmembrane region" description="Helical" evidence="1">
    <location>
        <begin position="171"/>
        <end position="197"/>
    </location>
</feature>
<evidence type="ECO:0000313" key="2">
    <source>
        <dbReference type="EMBL" id="AHD03980.1"/>
    </source>
</evidence>
<proteinExistence type="predicted"/>
<dbReference type="KEGG" id="plv:ERIC2_c00990"/>
<dbReference type="PANTHER" id="PTHR43471">
    <property type="entry name" value="ABC TRANSPORTER PERMEASE"/>
    <property type="match status" value="1"/>
</dbReference>
<dbReference type="AlphaFoldDB" id="V9W2W3"/>
<dbReference type="GO" id="GO:0140359">
    <property type="term" value="F:ABC-type transporter activity"/>
    <property type="evidence" value="ECO:0007669"/>
    <property type="project" value="InterPro"/>
</dbReference>
<feature type="transmembrane region" description="Helical" evidence="1">
    <location>
        <begin position="133"/>
        <end position="159"/>
    </location>
</feature>
<dbReference type="GO" id="GO:0005886">
    <property type="term" value="C:plasma membrane"/>
    <property type="evidence" value="ECO:0007669"/>
    <property type="project" value="UniProtKB-SubCell"/>
</dbReference>
<name>V9W2W3_9BACL</name>
<feature type="transmembrane region" description="Helical" evidence="1">
    <location>
        <begin position="245"/>
        <end position="266"/>
    </location>
</feature>
<sequence>MMDSLIIAKREMRLGFRNPWAYTFLVLFTVFSLALLLIQSRQAFEGYTYSTGSMLHLILYLLPLMALMLGSFSVTGEREEGRWTLLSTCSLSTVQFVLGKYAGLAGVICAILAFGFGFSGCVSYVMGRGINPSWLLFFFLLSLVLVLLYLGIAMLIGTCCKNRWQALTFSVCVWFITILAWPTLLVSILGTLPYLWIKPALVGATFFNPAELTRVFMVIRMGGGSIFGPEYYQWIDWIRASGAPFIFGGLCLAWIGVCLGIACLIWERRRFRE</sequence>
<dbReference type="Pfam" id="PF12679">
    <property type="entry name" value="ABC2_membrane_2"/>
    <property type="match status" value="1"/>
</dbReference>
<keyword evidence="3" id="KW-1185">Reference proteome</keyword>
<accession>V9W2W3</accession>
<feature type="transmembrane region" description="Helical" evidence="1">
    <location>
        <begin position="58"/>
        <end position="76"/>
    </location>
</feature>
<feature type="transmembrane region" description="Helical" evidence="1">
    <location>
        <begin position="101"/>
        <end position="127"/>
    </location>
</feature>
<dbReference type="Proteomes" id="UP000029431">
    <property type="component" value="Chromosome"/>
</dbReference>
<dbReference type="eggNOG" id="COG1277">
    <property type="taxonomic scope" value="Bacteria"/>
</dbReference>
<dbReference type="PANTHER" id="PTHR43471:SF1">
    <property type="entry name" value="ABC TRANSPORTER PERMEASE PROTEIN NOSY-RELATED"/>
    <property type="match status" value="1"/>
</dbReference>
<evidence type="ECO:0000313" key="3">
    <source>
        <dbReference type="Proteomes" id="UP000029431"/>
    </source>
</evidence>
<evidence type="ECO:0000256" key="1">
    <source>
        <dbReference type="SAM" id="Phobius"/>
    </source>
</evidence>
<dbReference type="EMBL" id="CP003355">
    <property type="protein sequence ID" value="AHD03980.1"/>
    <property type="molecule type" value="Genomic_DNA"/>
</dbReference>
<keyword evidence="1" id="KW-1133">Transmembrane helix</keyword>
<evidence type="ECO:0008006" key="4">
    <source>
        <dbReference type="Google" id="ProtNLM"/>
    </source>
</evidence>
<dbReference type="HOGENOM" id="CLU_071765_1_1_9"/>
<keyword evidence="1" id="KW-0472">Membrane</keyword>